<protein>
    <submittedName>
        <fullName evidence="1">Uncharacterized protein</fullName>
    </submittedName>
</protein>
<sequence>KYPGNIFYIYMGDRWNYPNLLNAPYVWLPFTFNSDINVTLQWQDKCSLNDY</sequence>
<gene>
    <name evidence="1" type="ORF">OTI717_LOCUS36878</name>
</gene>
<dbReference type="AlphaFoldDB" id="A0A819Z4S7"/>
<evidence type="ECO:0000313" key="1">
    <source>
        <dbReference type="EMBL" id="CAF4164455.1"/>
    </source>
</evidence>
<evidence type="ECO:0000313" key="2">
    <source>
        <dbReference type="Proteomes" id="UP000663823"/>
    </source>
</evidence>
<comment type="caution">
    <text evidence="1">The sequence shown here is derived from an EMBL/GenBank/DDBJ whole genome shotgun (WGS) entry which is preliminary data.</text>
</comment>
<proteinExistence type="predicted"/>
<dbReference type="InterPro" id="IPR023296">
    <property type="entry name" value="Glyco_hydro_beta-prop_sf"/>
</dbReference>
<dbReference type="EMBL" id="CAJOAX010016437">
    <property type="protein sequence ID" value="CAF4164455.1"/>
    <property type="molecule type" value="Genomic_DNA"/>
</dbReference>
<dbReference type="Gene3D" id="2.115.10.20">
    <property type="entry name" value="Glycosyl hydrolase domain, family 43"/>
    <property type="match status" value="1"/>
</dbReference>
<dbReference type="Proteomes" id="UP000663823">
    <property type="component" value="Unassembled WGS sequence"/>
</dbReference>
<name>A0A819Z4S7_9BILA</name>
<feature type="non-terminal residue" evidence="1">
    <location>
        <position position="1"/>
    </location>
</feature>
<accession>A0A819Z4S7</accession>
<reference evidence="1" key="1">
    <citation type="submission" date="2021-02" db="EMBL/GenBank/DDBJ databases">
        <authorList>
            <person name="Nowell W R."/>
        </authorList>
    </citation>
    <scope>NUCLEOTIDE SEQUENCE</scope>
</reference>
<organism evidence="1 2">
    <name type="scientific">Rotaria sordida</name>
    <dbReference type="NCBI Taxonomy" id="392033"/>
    <lineage>
        <taxon>Eukaryota</taxon>
        <taxon>Metazoa</taxon>
        <taxon>Spiralia</taxon>
        <taxon>Gnathifera</taxon>
        <taxon>Rotifera</taxon>
        <taxon>Eurotatoria</taxon>
        <taxon>Bdelloidea</taxon>
        <taxon>Philodinida</taxon>
        <taxon>Philodinidae</taxon>
        <taxon>Rotaria</taxon>
    </lineage>
</organism>